<feature type="region of interest" description="Disordered" evidence="1">
    <location>
        <begin position="1115"/>
        <end position="1149"/>
    </location>
</feature>
<evidence type="ECO:0000313" key="3">
    <source>
        <dbReference type="WBParaSite" id="PTRK_0000132400.1"/>
    </source>
</evidence>
<sequence>MSYRKSSYNNPKNFSYNSNLNSSYSSSNVPSHTLAESSSRGLYSRRESKTSSFADFSSLKQPLFSSNEQESSKVNISKNNDYLFTSRKSSYLTNSFKNTKLDNQESKNDTQGSTYFGFNKTTQKVIDKTLPDNFKKPNEDNLQQEFLKRLLNAHNTVDNLLRGRGLHIEDESNYLRSKFNRQQEVEAVSSKTERVPRFSTNKFNFVTKKYSQSTPSTTDSESSSAYSSSSMENSPLSENVSESDDTSVDSLLHTDIEDDSADEENPPSFLEIDVPEYVLISPNTFRNEEISTIFPFSKIENDYLSITSKNIQWNNPLKFEKGFCKITLSHKEESVASLTITVPHKAKKSKKDKHPTKDKPIMVKKMRPVLKKQAKCVEEDEDNKMSQCKAEISIQHYSYSFAKSKKNNNLSKPEPILPIEKLIRLHLRLTNHPPSKADVSTIFILNKQTIAVDKTIKICKKRKKSVNKRITTIKSNDDKKQVTLKNVDKNIFDKQNDPIRKLSLTPQYNLKVPEVFLKDNNKLLFNNNDATKSKAHLSGINIFKMVANKQICNKEKVNIEDRYKSVRSNLKKVDFIKSISPKLDLNNNSTSDEENIPKENRVKKKSLDSCIEIINKYKTINKSITKANSIESDIIDKKLIERFCNTDHIPKPLSIIKNYCIPTKPKESEISKKILSEENKNNEIPRFVKYKIPKRIIVDEAKTPEIPVPTKLLMRGNSVVQERKNTVNERFILKRSCSECPKSNKNVHSHSLYNFGVSLKSVKERLLQTKEELDNKPPKETFVPHWRKNSGEEEEYEEEEVEEVEEAEPEETEEAEHEHDDEEAKTRKNLKDFEVDDANMTEGEKAMLAAKRRQEEEDKAKVIEYEEKRRIEREREEEELRKLKEKQERRRLEREAEEREAAEKLRIAEERRKQEEEERKARMEAEKRKKEEDAKRRSQMMGGSFAAAAAAGTGGRNFVIPEKKEKSADKFGNIVQAKQEMGMTKEQQEEAKRAYMITIAKGLDLSNILSSDLKEKIKTLHQRICKLEVEKYDLEKRHERQVYDLKELNERQRQVARNTALKKGVDPADAGGRHPPKVCISSKYDRQTDRRSFKEKRAMFDTKYAFPCFPNVPPPPTIYEKKIKPETGEGKEDHEEYGEYEEEYEEEEE</sequence>
<feature type="region of interest" description="Disordered" evidence="1">
    <location>
        <begin position="1060"/>
        <end position="1086"/>
    </location>
</feature>
<dbReference type="GO" id="GO:0006936">
    <property type="term" value="P:muscle contraction"/>
    <property type="evidence" value="ECO:0007669"/>
    <property type="project" value="TreeGrafter"/>
</dbReference>
<evidence type="ECO:0000313" key="2">
    <source>
        <dbReference type="Proteomes" id="UP000038045"/>
    </source>
</evidence>
<dbReference type="GO" id="GO:0006937">
    <property type="term" value="P:regulation of muscle contraction"/>
    <property type="evidence" value="ECO:0007669"/>
    <property type="project" value="InterPro"/>
</dbReference>
<dbReference type="SUPFAM" id="SSF90250">
    <property type="entry name" value="Troponin coil-coiled subunits"/>
    <property type="match status" value="1"/>
</dbReference>
<dbReference type="STRING" id="131310.A0A0N4Z345"/>
<feature type="compositionally biased region" description="Acidic residues" evidence="1">
    <location>
        <begin position="792"/>
        <end position="815"/>
    </location>
</feature>
<feature type="compositionally biased region" description="Basic and acidic residues" evidence="1">
    <location>
        <begin position="816"/>
        <end position="833"/>
    </location>
</feature>
<dbReference type="GO" id="GO:0045214">
    <property type="term" value="P:sarcomere organization"/>
    <property type="evidence" value="ECO:0007669"/>
    <property type="project" value="TreeGrafter"/>
</dbReference>
<dbReference type="AlphaFoldDB" id="A0A0N4Z345"/>
<evidence type="ECO:0000256" key="1">
    <source>
        <dbReference type="SAM" id="MobiDB-lite"/>
    </source>
</evidence>
<dbReference type="GO" id="GO:0005523">
    <property type="term" value="F:tropomyosin binding"/>
    <property type="evidence" value="ECO:0007669"/>
    <property type="project" value="TreeGrafter"/>
</dbReference>
<organism evidence="2 3">
    <name type="scientific">Parastrongyloides trichosuri</name>
    <name type="common">Possum-specific nematode worm</name>
    <dbReference type="NCBI Taxonomy" id="131310"/>
    <lineage>
        <taxon>Eukaryota</taxon>
        <taxon>Metazoa</taxon>
        <taxon>Ecdysozoa</taxon>
        <taxon>Nematoda</taxon>
        <taxon>Chromadorea</taxon>
        <taxon>Rhabditida</taxon>
        <taxon>Tylenchina</taxon>
        <taxon>Panagrolaimomorpha</taxon>
        <taxon>Strongyloidoidea</taxon>
        <taxon>Strongyloididae</taxon>
        <taxon>Parastrongyloides</taxon>
    </lineage>
</organism>
<feature type="compositionally biased region" description="Basic and acidic residues" evidence="1">
    <location>
        <begin position="852"/>
        <end position="936"/>
    </location>
</feature>
<dbReference type="PANTHER" id="PTHR11521">
    <property type="entry name" value="TROPONIN T"/>
    <property type="match status" value="1"/>
</dbReference>
<dbReference type="PANTHER" id="PTHR11521:SF1">
    <property type="entry name" value="TROPONIN T, SKELETAL MUSCLE"/>
    <property type="match status" value="1"/>
</dbReference>
<dbReference type="Gene3D" id="1.20.5.350">
    <property type="match status" value="1"/>
</dbReference>
<feature type="region of interest" description="Disordered" evidence="1">
    <location>
        <begin position="210"/>
        <end position="248"/>
    </location>
</feature>
<feature type="region of interest" description="Disordered" evidence="1">
    <location>
        <begin position="770"/>
        <end position="943"/>
    </location>
</feature>
<feature type="compositionally biased region" description="Basic and acidic residues" evidence="1">
    <location>
        <begin position="770"/>
        <end position="779"/>
    </location>
</feature>
<accession>A0A0N4Z345</accession>
<feature type="compositionally biased region" description="Basic and acidic residues" evidence="1">
    <location>
        <begin position="1119"/>
        <end position="1134"/>
    </location>
</feature>
<feature type="compositionally biased region" description="Acidic residues" evidence="1">
    <location>
        <begin position="1135"/>
        <end position="1149"/>
    </location>
</feature>
<dbReference type="Proteomes" id="UP000038045">
    <property type="component" value="Unplaced"/>
</dbReference>
<proteinExistence type="predicted"/>
<dbReference type="InterPro" id="IPR027707">
    <property type="entry name" value="TNNT"/>
</dbReference>
<dbReference type="FunFam" id="1.20.5.350:FF:000006">
    <property type="entry name" value="TropoNin T"/>
    <property type="match status" value="1"/>
</dbReference>
<feature type="compositionally biased region" description="Polar residues" evidence="1">
    <location>
        <begin position="29"/>
        <end position="41"/>
    </location>
</feature>
<dbReference type="GO" id="GO:0005861">
    <property type="term" value="C:troponin complex"/>
    <property type="evidence" value="ECO:0007669"/>
    <property type="project" value="InterPro"/>
</dbReference>
<reference evidence="3" key="1">
    <citation type="submission" date="2017-02" db="UniProtKB">
        <authorList>
            <consortium name="WormBaseParasite"/>
        </authorList>
    </citation>
    <scope>IDENTIFICATION</scope>
</reference>
<feature type="compositionally biased region" description="Low complexity" evidence="1">
    <location>
        <begin position="211"/>
        <end position="239"/>
    </location>
</feature>
<feature type="region of interest" description="Disordered" evidence="1">
    <location>
        <begin position="22"/>
        <end position="42"/>
    </location>
</feature>
<protein>
    <submittedName>
        <fullName evidence="3">Protein MGA2</fullName>
    </submittedName>
</protein>
<dbReference type="WBParaSite" id="PTRK_0000132400.1">
    <property type="protein sequence ID" value="PTRK_0000132400.1"/>
    <property type="gene ID" value="PTRK_0000132400"/>
</dbReference>
<dbReference type="InterPro" id="IPR038077">
    <property type="entry name" value="Troponin_sf"/>
</dbReference>
<keyword evidence="2" id="KW-1185">Reference proteome</keyword>
<name>A0A0N4Z345_PARTI</name>